<name>A0A5J9VU77_9POAL</name>
<gene>
    <name evidence="2" type="ORF">EJB05_12024</name>
</gene>
<protein>
    <submittedName>
        <fullName evidence="2">Uncharacterized protein</fullName>
    </submittedName>
</protein>
<dbReference type="Proteomes" id="UP000324897">
    <property type="component" value="Chromosome 4"/>
</dbReference>
<dbReference type="EMBL" id="RWGY01000007">
    <property type="protein sequence ID" value="TVU38640.1"/>
    <property type="molecule type" value="Genomic_DNA"/>
</dbReference>
<keyword evidence="3" id="KW-1185">Reference proteome</keyword>
<evidence type="ECO:0000313" key="2">
    <source>
        <dbReference type="EMBL" id="TVU38640.1"/>
    </source>
</evidence>
<proteinExistence type="predicted"/>
<reference evidence="2 3" key="1">
    <citation type="journal article" date="2019" name="Sci. Rep.">
        <title>A high-quality genome of Eragrostis curvula grass provides insights into Poaceae evolution and supports new strategies to enhance forage quality.</title>
        <authorList>
            <person name="Carballo J."/>
            <person name="Santos B.A.C.M."/>
            <person name="Zappacosta D."/>
            <person name="Garbus I."/>
            <person name="Selva J.P."/>
            <person name="Gallo C.A."/>
            <person name="Diaz A."/>
            <person name="Albertini E."/>
            <person name="Caccamo M."/>
            <person name="Echenique V."/>
        </authorList>
    </citation>
    <scope>NUCLEOTIDE SEQUENCE [LARGE SCALE GENOMIC DNA]</scope>
    <source>
        <strain evidence="3">cv. Victoria</strain>
        <tissue evidence="2">Leaf</tissue>
    </source>
</reference>
<sequence>MEAMLQHLQMEQQPDVWAYIWGSPTYTAKQRKIYFERNQPPYLGLNRLKPSFSQETPGTSFGYEVA</sequence>
<evidence type="ECO:0000313" key="3">
    <source>
        <dbReference type="Proteomes" id="UP000324897"/>
    </source>
</evidence>
<dbReference type="AlphaFoldDB" id="A0A5J9VU77"/>
<comment type="caution">
    <text evidence="2">The sequence shown here is derived from an EMBL/GenBank/DDBJ whole genome shotgun (WGS) entry which is preliminary data.</text>
</comment>
<feature type="region of interest" description="Disordered" evidence="1">
    <location>
        <begin position="46"/>
        <end position="66"/>
    </location>
</feature>
<evidence type="ECO:0000256" key="1">
    <source>
        <dbReference type="SAM" id="MobiDB-lite"/>
    </source>
</evidence>
<accession>A0A5J9VU77</accession>
<organism evidence="2 3">
    <name type="scientific">Eragrostis curvula</name>
    <name type="common">weeping love grass</name>
    <dbReference type="NCBI Taxonomy" id="38414"/>
    <lineage>
        <taxon>Eukaryota</taxon>
        <taxon>Viridiplantae</taxon>
        <taxon>Streptophyta</taxon>
        <taxon>Embryophyta</taxon>
        <taxon>Tracheophyta</taxon>
        <taxon>Spermatophyta</taxon>
        <taxon>Magnoliopsida</taxon>
        <taxon>Liliopsida</taxon>
        <taxon>Poales</taxon>
        <taxon>Poaceae</taxon>
        <taxon>PACMAD clade</taxon>
        <taxon>Chloridoideae</taxon>
        <taxon>Eragrostideae</taxon>
        <taxon>Eragrostidinae</taxon>
        <taxon>Eragrostis</taxon>
    </lineage>
</organism>
<dbReference type="Gramene" id="TVU38640">
    <property type="protein sequence ID" value="TVU38640"/>
    <property type="gene ID" value="EJB05_12024"/>
</dbReference>
<feature type="non-terminal residue" evidence="2">
    <location>
        <position position="1"/>
    </location>
</feature>